<keyword evidence="2" id="KW-1185">Reference proteome</keyword>
<dbReference type="Pfam" id="PF05258">
    <property type="entry name" value="DciA"/>
    <property type="match status" value="1"/>
</dbReference>
<gene>
    <name evidence="1" type="ORF">AKN88_09895</name>
</gene>
<sequence length="155" mass="17424">MKRRPHYAKDGIKLLTNSQQITQLLQVNQDQAALAAVFQQYLQPAAREFCKLSSFNGHTLTIAVYNSMWATRLRYQQQRLLTQLRATEAFAKLEVIQFKVMPQYEQSAPLSVAEPQPIPASASQTLANAAKQAENPELKATLLRLIGQNEKSHSS</sequence>
<evidence type="ECO:0000313" key="2">
    <source>
        <dbReference type="Proteomes" id="UP000063953"/>
    </source>
</evidence>
<evidence type="ECO:0008006" key="3">
    <source>
        <dbReference type="Google" id="ProtNLM"/>
    </source>
</evidence>
<dbReference type="InterPro" id="IPR007922">
    <property type="entry name" value="DciA-like"/>
</dbReference>
<reference evidence="1 2" key="1">
    <citation type="journal article" date="2015" name="Genome Announc.">
        <title>Genome Sequences of Oblitimonas alkaliphila gen. nov. sp. nov. (Proposed), a Novel Bacterium of the Pseudomonadaceae Family.</title>
        <authorList>
            <person name="Lauer A.C."/>
            <person name="Nicholson A.C."/>
            <person name="Humrighouse B.W."/>
            <person name="Emery B."/>
            <person name="Drobish A."/>
            <person name="Juieng P."/>
            <person name="Loparev V."/>
            <person name="McQuiston J.R."/>
        </authorList>
    </citation>
    <scope>NUCLEOTIDE SEQUENCE [LARGE SCALE GENOMIC DNA]</scope>
    <source>
        <strain evidence="1 2">E5571</strain>
    </source>
</reference>
<dbReference type="EMBL" id="CP012365">
    <property type="protein sequence ID" value="AKX60203.1"/>
    <property type="molecule type" value="Genomic_DNA"/>
</dbReference>
<accession>A0A0K1XGB1</accession>
<organism evidence="1 2">
    <name type="scientific">Thiopseudomonas alkaliphila</name>
    <dbReference type="NCBI Taxonomy" id="1697053"/>
    <lineage>
        <taxon>Bacteria</taxon>
        <taxon>Pseudomonadati</taxon>
        <taxon>Pseudomonadota</taxon>
        <taxon>Gammaproteobacteria</taxon>
        <taxon>Pseudomonadales</taxon>
        <taxon>Pseudomonadaceae</taxon>
        <taxon>Thiopseudomonas</taxon>
    </lineage>
</organism>
<dbReference type="RefSeq" id="WP_053101508.1">
    <property type="nucleotide sequence ID" value="NZ_CP012365.1"/>
</dbReference>
<dbReference type="AlphaFoldDB" id="A0A0K1XGB1"/>
<name>A0A0K1XGB1_9GAMM</name>
<dbReference type="Proteomes" id="UP000063953">
    <property type="component" value="Chromosome"/>
</dbReference>
<protein>
    <recommendedName>
        <fullName evidence="3">DUF721 domain-containing protein</fullName>
    </recommendedName>
</protein>
<proteinExistence type="predicted"/>
<evidence type="ECO:0000313" key="1">
    <source>
        <dbReference type="EMBL" id="AKX60203.1"/>
    </source>
</evidence>